<gene>
    <name evidence="2" type="ORF">CISG_09781</name>
</gene>
<feature type="compositionally biased region" description="Basic and acidic residues" evidence="1">
    <location>
        <begin position="62"/>
        <end position="75"/>
    </location>
</feature>
<feature type="region of interest" description="Disordered" evidence="1">
    <location>
        <begin position="1"/>
        <end position="88"/>
    </location>
</feature>
<dbReference type="Proteomes" id="UP000054559">
    <property type="component" value="Unassembled WGS sequence"/>
</dbReference>
<dbReference type="EMBL" id="DS268223">
    <property type="protein sequence ID" value="KMU72590.1"/>
    <property type="molecule type" value="Genomic_DNA"/>
</dbReference>
<accession>A0A0J8QJK3</accession>
<evidence type="ECO:0000313" key="2">
    <source>
        <dbReference type="EMBL" id="KMU72590.1"/>
    </source>
</evidence>
<sequence length="132" mass="14830">MSSSTGTRTSQSRGGGERVRVRGRVRRTRCGLDDQGEIGIREHKRRRRRRENVQPKAANGEGIRRDGVTLSKEDGEATESGDDAHLETGARCTGRGIRTLDSSAGRREWIDHCGQDGRRVEWALGWSCRERQ</sequence>
<name>A0A0J8QJK3_COCIT</name>
<feature type="compositionally biased region" description="Low complexity" evidence="1">
    <location>
        <begin position="1"/>
        <end position="12"/>
    </location>
</feature>
<organism evidence="2 3">
    <name type="scientific">Coccidioides immitis RMSCC 3703</name>
    <dbReference type="NCBI Taxonomy" id="454286"/>
    <lineage>
        <taxon>Eukaryota</taxon>
        <taxon>Fungi</taxon>
        <taxon>Dikarya</taxon>
        <taxon>Ascomycota</taxon>
        <taxon>Pezizomycotina</taxon>
        <taxon>Eurotiomycetes</taxon>
        <taxon>Eurotiomycetidae</taxon>
        <taxon>Onygenales</taxon>
        <taxon>Onygenaceae</taxon>
        <taxon>Coccidioides</taxon>
    </lineage>
</organism>
<evidence type="ECO:0000256" key="1">
    <source>
        <dbReference type="SAM" id="MobiDB-lite"/>
    </source>
</evidence>
<reference evidence="3" key="1">
    <citation type="journal article" date="2010" name="Genome Res.">
        <title>Population genomic sequencing of Coccidioides fungi reveals recent hybridization and transposon control.</title>
        <authorList>
            <person name="Neafsey D.E."/>
            <person name="Barker B.M."/>
            <person name="Sharpton T.J."/>
            <person name="Stajich J.E."/>
            <person name="Park D.J."/>
            <person name="Whiston E."/>
            <person name="Hung C.-Y."/>
            <person name="McMahan C."/>
            <person name="White J."/>
            <person name="Sykes S."/>
            <person name="Heiman D."/>
            <person name="Young S."/>
            <person name="Zeng Q."/>
            <person name="Abouelleil A."/>
            <person name="Aftuck L."/>
            <person name="Bessette D."/>
            <person name="Brown A."/>
            <person name="FitzGerald M."/>
            <person name="Lui A."/>
            <person name="Macdonald J.P."/>
            <person name="Priest M."/>
            <person name="Orbach M.J."/>
            <person name="Galgiani J.N."/>
            <person name="Kirkland T.N."/>
            <person name="Cole G.T."/>
            <person name="Birren B.W."/>
            <person name="Henn M.R."/>
            <person name="Taylor J.W."/>
            <person name="Rounsley S.D."/>
        </authorList>
    </citation>
    <scope>NUCLEOTIDE SEQUENCE [LARGE SCALE GENOMIC DNA]</scope>
    <source>
        <strain evidence="3">RMSCC 3703</strain>
    </source>
</reference>
<protein>
    <submittedName>
        <fullName evidence="2">Uncharacterized protein</fullName>
    </submittedName>
</protein>
<evidence type="ECO:0000313" key="3">
    <source>
        <dbReference type="Proteomes" id="UP000054559"/>
    </source>
</evidence>
<proteinExistence type="predicted"/>
<dbReference type="AlphaFoldDB" id="A0A0J8QJK3"/>